<protein>
    <recommendedName>
        <fullName evidence="2">DUF1648 domain-containing protein</fullName>
    </recommendedName>
</protein>
<feature type="transmembrane region" description="Helical" evidence="1">
    <location>
        <begin position="131"/>
        <end position="153"/>
    </location>
</feature>
<proteinExistence type="predicted"/>
<name>A0A1C7IA57_9FIRM</name>
<dbReference type="Pfam" id="PF07853">
    <property type="entry name" value="DUF1648"/>
    <property type="match status" value="1"/>
</dbReference>
<evidence type="ECO:0000259" key="2">
    <source>
        <dbReference type="Pfam" id="PF07853"/>
    </source>
</evidence>
<dbReference type="Proteomes" id="UP000092574">
    <property type="component" value="Chromosome"/>
</dbReference>
<feature type="transmembrane region" description="Helical" evidence="1">
    <location>
        <begin position="12"/>
        <end position="33"/>
    </location>
</feature>
<dbReference type="InterPro" id="IPR012867">
    <property type="entry name" value="DUF1648"/>
</dbReference>
<reference evidence="3" key="1">
    <citation type="submission" date="2017-04" db="EMBL/GenBank/DDBJ databases">
        <title>Complete Genome Sequences of Twelve Strains of a Stable Defined Moderately Diverse Mouse Microbiota 2 (sDMDMm2).</title>
        <authorList>
            <person name="Uchimura Y."/>
            <person name="Wyss M."/>
            <person name="Brugiroux S."/>
            <person name="Limenitakis J.P."/>
            <person name="Stecher B."/>
            <person name="McCoy K.D."/>
            <person name="Macpherson A.J."/>
        </authorList>
    </citation>
    <scope>NUCLEOTIDE SEQUENCE</scope>
    <source>
        <strain evidence="3">YL58</strain>
    </source>
</reference>
<dbReference type="OrthoDB" id="9808690at2"/>
<gene>
    <name evidence="3" type="ORF">A4V09_12660</name>
</gene>
<feature type="domain" description="DUF1648" evidence="2">
    <location>
        <begin position="21"/>
        <end position="67"/>
    </location>
</feature>
<evidence type="ECO:0000313" key="4">
    <source>
        <dbReference type="Proteomes" id="UP000092574"/>
    </source>
</evidence>
<dbReference type="KEGG" id="byl:A4V09_12660"/>
<keyword evidence="1" id="KW-0812">Transmembrane</keyword>
<dbReference type="AlphaFoldDB" id="A0A1C7IA57"/>
<dbReference type="EMBL" id="CP015405">
    <property type="protein sequence ID" value="ANU76547.1"/>
    <property type="molecule type" value="Genomic_DNA"/>
</dbReference>
<feature type="transmembrane region" description="Helical" evidence="1">
    <location>
        <begin position="53"/>
        <end position="76"/>
    </location>
</feature>
<feature type="transmembrane region" description="Helical" evidence="1">
    <location>
        <begin position="97"/>
        <end position="119"/>
    </location>
</feature>
<keyword evidence="1" id="KW-0472">Membrane</keyword>
<dbReference type="STRING" id="1796616.A4V09_12660"/>
<evidence type="ECO:0000313" key="3">
    <source>
        <dbReference type="EMBL" id="ANU76547.1"/>
    </source>
</evidence>
<sequence>MKIKLPVTLYQRILSILSFLLLIGQLLCLILRWNSLPDKIPTHFGLNGQADAYGPKGSLVILPVITILIYLLMIFVEKFPELWNVPGHVTPRNIGWIYGNTKSMLVTLRFAVTFIFFYINYCSVFCRDLGAWFTPVFLLLTAGPMVFFIWRAVHFNK</sequence>
<accession>A0A1C7IA57</accession>
<organism evidence="3 4">
    <name type="scientific">Blautia pseudococcoides</name>
    <dbReference type="NCBI Taxonomy" id="1796616"/>
    <lineage>
        <taxon>Bacteria</taxon>
        <taxon>Bacillati</taxon>
        <taxon>Bacillota</taxon>
        <taxon>Clostridia</taxon>
        <taxon>Lachnospirales</taxon>
        <taxon>Lachnospiraceae</taxon>
        <taxon>Blautia</taxon>
    </lineage>
</organism>
<keyword evidence="4" id="KW-1185">Reference proteome</keyword>
<evidence type="ECO:0000256" key="1">
    <source>
        <dbReference type="SAM" id="Phobius"/>
    </source>
</evidence>
<keyword evidence="1" id="KW-1133">Transmembrane helix</keyword>
<dbReference type="RefSeq" id="WP_065542708.1">
    <property type="nucleotide sequence ID" value="NZ_CP015405.2"/>
</dbReference>